<sequence>MERIPKKIQVKKNESCHQNIIDVAPHVPDPRIVMIVHYRGTEDPDEAGQRHLNEKQITDLVPEIEKDTGMMIAEDQDLVLAIKEDLTKVDQGQALEIESDPIIEADHEIVITESTFGKAYMFFWNLLGTEIYN</sequence>
<keyword evidence="2" id="KW-1185">Reference proteome</keyword>
<dbReference type="Proteomes" id="UP000789831">
    <property type="component" value="Unassembled WGS sequence"/>
</dbReference>
<reference evidence="1" key="1">
    <citation type="submission" date="2021-06" db="EMBL/GenBank/DDBJ databases">
        <authorList>
            <person name="Kallberg Y."/>
            <person name="Tangrot J."/>
            <person name="Rosling A."/>
        </authorList>
    </citation>
    <scope>NUCLEOTIDE SEQUENCE</scope>
    <source>
        <strain evidence="1">MT106</strain>
    </source>
</reference>
<proteinExistence type="predicted"/>
<dbReference type="EMBL" id="CAJVPL010000662">
    <property type="protein sequence ID" value="CAG8519308.1"/>
    <property type="molecule type" value="Genomic_DNA"/>
</dbReference>
<protein>
    <submittedName>
        <fullName evidence="1">11738_t:CDS:1</fullName>
    </submittedName>
</protein>
<organism evidence="1 2">
    <name type="scientific">Ambispora gerdemannii</name>
    <dbReference type="NCBI Taxonomy" id="144530"/>
    <lineage>
        <taxon>Eukaryota</taxon>
        <taxon>Fungi</taxon>
        <taxon>Fungi incertae sedis</taxon>
        <taxon>Mucoromycota</taxon>
        <taxon>Glomeromycotina</taxon>
        <taxon>Glomeromycetes</taxon>
        <taxon>Archaeosporales</taxon>
        <taxon>Ambisporaceae</taxon>
        <taxon>Ambispora</taxon>
    </lineage>
</organism>
<name>A0A9N9A4D0_9GLOM</name>
<evidence type="ECO:0000313" key="1">
    <source>
        <dbReference type="EMBL" id="CAG8519308.1"/>
    </source>
</evidence>
<dbReference type="AlphaFoldDB" id="A0A9N9A4D0"/>
<gene>
    <name evidence="1" type="ORF">AGERDE_LOCUS5151</name>
</gene>
<evidence type="ECO:0000313" key="2">
    <source>
        <dbReference type="Proteomes" id="UP000789831"/>
    </source>
</evidence>
<comment type="caution">
    <text evidence="1">The sequence shown here is derived from an EMBL/GenBank/DDBJ whole genome shotgun (WGS) entry which is preliminary data.</text>
</comment>
<accession>A0A9N9A4D0</accession>